<protein>
    <submittedName>
        <fullName evidence="1">Uncharacterized protein</fullName>
    </submittedName>
</protein>
<gene>
    <name evidence="1" type="ORF">g.99669</name>
</gene>
<sequence length="104" mass="11838">MPTGRAVMDPHRFYLFFLPFACSEEVLFRHILGVSRGHYERLRDISPTECMSIIIIFLNSVGRDAQSACRTCDGPEIRIVFDIPHPFPAPPKKKRNVCVSVCSE</sequence>
<reference evidence="1" key="1">
    <citation type="submission" date="2018-04" db="EMBL/GenBank/DDBJ databases">
        <title>Transcriptome assembly of Sipha flava.</title>
        <authorList>
            <person name="Scully E.D."/>
            <person name="Geib S.M."/>
            <person name="Palmer N.A."/>
            <person name="Koch K."/>
            <person name="Bradshaw J."/>
            <person name="Heng-Moss T."/>
            <person name="Sarath G."/>
        </authorList>
    </citation>
    <scope>NUCLEOTIDE SEQUENCE</scope>
</reference>
<accession>A0A2S2Q3K2</accession>
<name>A0A2S2Q3K2_9HEMI</name>
<dbReference type="EMBL" id="GGMS01003096">
    <property type="protein sequence ID" value="MBY72299.1"/>
    <property type="molecule type" value="Transcribed_RNA"/>
</dbReference>
<organism evidence="1">
    <name type="scientific">Sipha flava</name>
    <name type="common">yellow sugarcane aphid</name>
    <dbReference type="NCBI Taxonomy" id="143950"/>
    <lineage>
        <taxon>Eukaryota</taxon>
        <taxon>Metazoa</taxon>
        <taxon>Ecdysozoa</taxon>
        <taxon>Arthropoda</taxon>
        <taxon>Hexapoda</taxon>
        <taxon>Insecta</taxon>
        <taxon>Pterygota</taxon>
        <taxon>Neoptera</taxon>
        <taxon>Paraneoptera</taxon>
        <taxon>Hemiptera</taxon>
        <taxon>Sternorrhyncha</taxon>
        <taxon>Aphidomorpha</taxon>
        <taxon>Aphidoidea</taxon>
        <taxon>Aphididae</taxon>
        <taxon>Sipha</taxon>
    </lineage>
</organism>
<proteinExistence type="predicted"/>
<evidence type="ECO:0000313" key="1">
    <source>
        <dbReference type="EMBL" id="MBY72299.1"/>
    </source>
</evidence>
<dbReference type="AlphaFoldDB" id="A0A2S2Q3K2"/>